<evidence type="ECO:0000256" key="2">
    <source>
        <dbReference type="ARBA" id="ARBA00004555"/>
    </source>
</evidence>
<dbReference type="GO" id="GO:0005794">
    <property type="term" value="C:Golgi apparatus"/>
    <property type="evidence" value="ECO:0007669"/>
    <property type="project" value="UniProtKB-SubCell"/>
</dbReference>
<dbReference type="InterPro" id="IPR014712">
    <property type="entry name" value="ANTH_dom_sf"/>
</dbReference>
<dbReference type="InterPro" id="IPR048050">
    <property type="entry name" value="ANTH_N_plant"/>
</dbReference>
<dbReference type="EMBL" id="RWGY01000029">
    <property type="protein sequence ID" value="TVU19445.1"/>
    <property type="molecule type" value="Genomic_DNA"/>
</dbReference>
<evidence type="ECO:0000256" key="3">
    <source>
        <dbReference type="ARBA" id="ARBA00004600"/>
    </source>
</evidence>
<dbReference type="AlphaFoldDB" id="A0A5J9U736"/>
<dbReference type="SUPFAM" id="SSF89009">
    <property type="entry name" value="GAT-like domain"/>
    <property type="match status" value="1"/>
</dbReference>
<evidence type="ECO:0000256" key="6">
    <source>
        <dbReference type="ARBA" id="ARBA00023136"/>
    </source>
</evidence>
<dbReference type="OrthoDB" id="44015at2759"/>
<evidence type="ECO:0000256" key="4">
    <source>
        <dbReference type="ARBA" id="ARBA00022583"/>
    </source>
</evidence>
<reference evidence="11 12" key="1">
    <citation type="journal article" date="2019" name="Sci. Rep.">
        <title>A high-quality genome of Eragrostis curvula grass provides insights into Poaceae evolution and supports new strategies to enhance forage quality.</title>
        <authorList>
            <person name="Carballo J."/>
            <person name="Santos B.A.C.M."/>
            <person name="Zappacosta D."/>
            <person name="Garbus I."/>
            <person name="Selva J.P."/>
            <person name="Gallo C.A."/>
            <person name="Diaz A."/>
            <person name="Albertini E."/>
            <person name="Caccamo M."/>
            <person name="Echenique V."/>
        </authorList>
    </citation>
    <scope>NUCLEOTIDE SEQUENCE [LARGE SCALE GENOMIC DNA]</scope>
    <source>
        <strain evidence="12">cv. Victoria</strain>
        <tissue evidence="11">Leaf</tissue>
    </source>
</reference>
<dbReference type="InterPro" id="IPR011417">
    <property type="entry name" value="ANTH_dom"/>
</dbReference>
<feature type="non-terminal residue" evidence="11">
    <location>
        <position position="1"/>
    </location>
</feature>
<feature type="region of interest" description="Disordered" evidence="9">
    <location>
        <begin position="189"/>
        <end position="224"/>
    </location>
</feature>
<feature type="region of interest" description="Disordered" evidence="9">
    <location>
        <begin position="347"/>
        <end position="370"/>
    </location>
</feature>
<keyword evidence="6" id="KW-0472">Membrane</keyword>
<dbReference type="Gene3D" id="1.20.58.150">
    <property type="entry name" value="ANTH domain"/>
    <property type="match status" value="1"/>
</dbReference>
<dbReference type="Gene3D" id="1.25.40.90">
    <property type="match status" value="1"/>
</dbReference>
<dbReference type="PROSITE" id="PS50942">
    <property type="entry name" value="ENTH"/>
    <property type="match status" value="1"/>
</dbReference>
<dbReference type="GO" id="GO:0032050">
    <property type="term" value="F:clathrin heavy chain binding"/>
    <property type="evidence" value="ECO:0007669"/>
    <property type="project" value="TreeGrafter"/>
</dbReference>
<organism evidence="11 12">
    <name type="scientific">Eragrostis curvula</name>
    <name type="common">weeping love grass</name>
    <dbReference type="NCBI Taxonomy" id="38414"/>
    <lineage>
        <taxon>Eukaryota</taxon>
        <taxon>Viridiplantae</taxon>
        <taxon>Streptophyta</taxon>
        <taxon>Embryophyta</taxon>
        <taxon>Tracheophyta</taxon>
        <taxon>Spermatophyta</taxon>
        <taxon>Magnoliopsida</taxon>
        <taxon>Liliopsida</taxon>
        <taxon>Poales</taxon>
        <taxon>Poaceae</taxon>
        <taxon>PACMAD clade</taxon>
        <taxon>Chloridoideae</taxon>
        <taxon>Eragrostideae</taxon>
        <taxon>Eragrostidinae</taxon>
        <taxon>Eragrostis</taxon>
    </lineage>
</organism>
<dbReference type="GO" id="GO:0006900">
    <property type="term" value="P:vesicle budding from membrane"/>
    <property type="evidence" value="ECO:0007669"/>
    <property type="project" value="TreeGrafter"/>
</dbReference>
<evidence type="ECO:0000313" key="12">
    <source>
        <dbReference type="Proteomes" id="UP000324897"/>
    </source>
</evidence>
<dbReference type="InterPro" id="IPR045192">
    <property type="entry name" value="AP180-like"/>
</dbReference>
<dbReference type="GO" id="GO:0005905">
    <property type="term" value="C:clathrin-coated pit"/>
    <property type="evidence" value="ECO:0007669"/>
    <property type="project" value="UniProtKB-SubCell"/>
</dbReference>
<dbReference type="Proteomes" id="UP000324897">
    <property type="component" value="Chromosome 7"/>
</dbReference>
<keyword evidence="4" id="KW-0254">Endocytosis</keyword>
<gene>
    <name evidence="11" type="ORF">EJB05_35595</name>
</gene>
<feature type="domain" description="ENTH" evidence="10">
    <location>
        <begin position="26"/>
        <end position="165"/>
    </location>
</feature>
<evidence type="ECO:0000256" key="5">
    <source>
        <dbReference type="ARBA" id="ARBA00023034"/>
    </source>
</evidence>
<dbReference type="GO" id="GO:0005546">
    <property type="term" value="F:phosphatidylinositol-4,5-bisphosphate binding"/>
    <property type="evidence" value="ECO:0007669"/>
    <property type="project" value="TreeGrafter"/>
</dbReference>
<dbReference type="GO" id="GO:0005545">
    <property type="term" value="F:1-phosphatidylinositol binding"/>
    <property type="evidence" value="ECO:0007669"/>
    <property type="project" value="InterPro"/>
</dbReference>
<comment type="subcellular location">
    <subcellularLocation>
        <location evidence="1">Cytoplasmic vesicle</location>
        <location evidence="1">Clathrin-coated vesicle</location>
    </subcellularLocation>
    <subcellularLocation>
        <location evidence="2">Golgi apparatus</location>
    </subcellularLocation>
    <subcellularLocation>
        <location evidence="3">Membrane</location>
        <location evidence="3">Clathrin-coated pit</location>
    </subcellularLocation>
</comment>
<evidence type="ECO:0000313" key="11">
    <source>
        <dbReference type="EMBL" id="TVU19445.1"/>
    </source>
</evidence>
<evidence type="ECO:0000259" key="10">
    <source>
        <dbReference type="PROSITE" id="PS50942"/>
    </source>
</evidence>
<dbReference type="PANTHER" id="PTHR22951">
    <property type="entry name" value="CLATHRIN ASSEMBLY PROTEIN"/>
    <property type="match status" value="1"/>
</dbReference>
<dbReference type="GO" id="GO:0048268">
    <property type="term" value="P:clathrin coat assembly"/>
    <property type="evidence" value="ECO:0007669"/>
    <property type="project" value="InterPro"/>
</dbReference>
<comment type="caution">
    <text evidence="11">The sequence shown here is derived from an EMBL/GenBank/DDBJ whole genome shotgun (WGS) entry which is preliminary data.</text>
</comment>
<dbReference type="SMART" id="SM00273">
    <property type="entry name" value="ENTH"/>
    <property type="match status" value="1"/>
</dbReference>
<keyword evidence="7" id="KW-0168">Coated pit</keyword>
<evidence type="ECO:0000256" key="7">
    <source>
        <dbReference type="ARBA" id="ARBA00023176"/>
    </source>
</evidence>
<dbReference type="Gramene" id="TVU19445">
    <property type="protein sequence ID" value="TVU19445"/>
    <property type="gene ID" value="EJB05_35595"/>
</dbReference>
<dbReference type="GO" id="GO:0072583">
    <property type="term" value="P:clathrin-dependent endocytosis"/>
    <property type="evidence" value="ECO:0007669"/>
    <property type="project" value="InterPro"/>
</dbReference>
<dbReference type="Pfam" id="PF07651">
    <property type="entry name" value="ANTH"/>
    <property type="match status" value="2"/>
</dbReference>
<keyword evidence="5" id="KW-0333">Golgi apparatus</keyword>
<evidence type="ECO:0000256" key="9">
    <source>
        <dbReference type="SAM" id="MobiDB-lite"/>
    </source>
</evidence>
<dbReference type="PANTHER" id="PTHR22951:SF12">
    <property type="entry name" value="OS05G0426100 PROTEIN"/>
    <property type="match status" value="1"/>
</dbReference>
<keyword evidence="8" id="KW-0968">Cytoplasmic vesicle</keyword>
<dbReference type="InterPro" id="IPR013809">
    <property type="entry name" value="ENTH"/>
</dbReference>
<dbReference type="SUPFAM" id="SSF48464">
    <property type="entry name" value="ENTH/VHS domain"/>
    <property type="match status" value="1"/>
</dbReference>
<feature type="compositionally biased region" description="Basic and acidic residues" evidence="9">
    <location>
        <begin position="196"/>
        <end position="211"/>
    </location>
</feature>
<dbReference type="GO" id="GO:0000149">
    <property type="term" value="F:SNARE binding"/>
    <property type="evidence" value="ECO:0007669"/>
    <property type="project" value="TreeGrafter"/>
</dbReference>
<keyword evidence="12" id="KW-1185">Reference proteome</keyword>
<evidence type="ECO:0000256" key="8">
    <source>
        <dbReference type="ARBA" id="ARBA00023329"/>
    </source>
</evidence>
<proteinExistence type="predicted"/>
<dbReference type="InterPro" id="IPR008942">
    <property type="entry name" value="ENTH_VHS"/>
</dbReference>
<sequence length="673" mass="72900">MAPSKLRQVVGAVKDQTSIGLAKVASGGSAAAELDVAIVKATLHSESMPAEERHIREVLALARCYPGACVSSLSRRLGRTRSWAVALKTLVIVHRLLAASGGEDDDAAFEREVFHATRRGTRVLNMSDFCDCSRADAWDFSAFVRTFAAYLDDRLEYRMQARQQGATRGPRPLREEMYMSPGNRSPAYNDGVFSVRHGDDDDARRRTRCELHGGGAGDEGHADRRDDAGAAAYQGQPAAASPRPLHRLPPRAAKANRVVAVSLFPLVKESVQLYCELTEVMAALIEQFPEMETADCERVHHLFVGLAKDMDDLDAFYAWCKVACVCRHSSATGAPRIEEQDMNATKALPAPEEPPAAPPQEDDNAGKPAQAEPEPLLLAAEPAHREADFLNLKADAMSGKEHGQQLTIALFDGNPSAPAPTGDTFDPSSADWETALVQSASALANQRAELGGGLNMMVLDGMYGHATVASAQAFSGSASSVAMRPPGAPMLALPAPPGASGTAMGADPFAASSVVPPPTYVQMSDLQTKQQLLTAEQMVWRQYGKNGMQGPGDLTVLEQRPHQQPLLPHGSYNNAAYHRSSSLLLPQQRAELGKKLNPSGQGEHGGAKQFDPALCKQDTSQVWLWFRRAADYLIRTKFSFLRHQCGSKMDEEYQHLRTGYCNTISISDTVSWE</sequence>
<dbReference type="CDD" id="cd16987">
    <property type="entry name" value="ANTH_N_AP180_plant"/>
    <property type="match status" value="1"/>
</dbReference>
<name>A0A5J9U736_9POAL</name>
<protein>
    <recommendedName>
        <fullName evidence="10">ENTH domain-containing protein</fullName>
    </recommendedName>
</protein>
<accession>A0A5J9U736</accession>
<dbReference type="GO" id="GO:0030136">
    <property type="term" value="C:clathrin-coated vesicle"/>
    <property type="evidence" value="ECO:0007669"/>
    <property type="project" value="UniProtKB-SubCell"/>
</dbReference>
<evidence type="ECO:0000256" key="1">
    <source>
        <dbReference type="ARBA" id="ARBA00004132"/>
    </source>
</evidence>